<keyword evidence="4" id="KW-0326">Glycosidase</keyword>
<name>A0A6I4NWP0_9FLAO</name>
<keyword evidence="3" id="KW-0378">Hydrolase</keyword>
<protein>
    <recommendedName>
        <fullName evidence="2">beta-fructofuranosidase</fullName>
        <ecNumber evidence="2">3.2.1.26</ecNumber>
    </recommendedName>
</protein>
<gene>
    <name evidence="7" type="ORF">GON26_13995</name>
</gene>
<accession>A0A6I4NWP0</accession>
<evidence type="ECO:0000256" key="1">
    <source>
        <dbReference type="ARBA" id="ARBA00009902"/>
    </source>
</evidence>
<keyword evidence="8" id="KW-1185">Reference proteome</keyword>
<dbReference type="AlphaFoldDB" id="A0A6I4NWP0"/>
<comment type="caution">
    <text evidence="7">The sequence shown here is derived from an EMBL/GenBank/DDBJ whole genome shotgun (WGS) entry which is preliminary data.</text>
</comment>
<dbReference type="SUPFAM" id="SSF75005">
    <property type="entry name" value="Arabinanase/levansucrase/invertase"/>
    <property type="match status" value="1"/>
</dbReference>
<evidence type="ECO:0000256" key="4">
    <source>
        <dbReference type="ARBA" id="ARBA00023295"/>
    </source>
</evidence>
<comment type="similarity">
    <text evidence="1">Belongs to the glycosyl hydrolase 32 family.</text>
</comment>
<dbReference type="SUPFAM" id="SSF49899">
    <property type="entry name" value="Concanavalin A-like lectins/glucanases"/>
    <property type="match status" value="1"/>
</dbReference>
<dbReference type="CDD" id="cd08995">
    <property type="entry name" value="GH32_EcAec43-like"/>
    <property type="match status" value="1"/>
</dbReference>
<dbReference type="Gene3D" id="2.115.10.20">
    <property type="entry name" value="Glycosyl hydrolase domain, family 43"/>
    <property type="match status" value="1"/>
</dbReference>
<dbReference type="InterPro" id="IPR001362">
    <property type="entry name" value="Glyco_hydro_32"/>
</dbReference>
<dbReference type="EMBL" id="WSTB01000007">
    <property type="protein sequence ID" value="MWB95477.1"/>
    <property type="molecule type" value="Genomic_DNA"/>
</dbReference>
<dbReference type="GO" id="GO:0005975">
    <property type="term" value="P:carbohydrate metabolic process"/>
    <property type="evidence" value="ECO:0007669"/>
    <property type="project" value="InterPro"/>
</dbReference>
<dbReference type="SMART" id="SM00640">
    <property type="entry name" value="Glyco_32"/>
    <property type="match status" value="1"/>
</dbReference>
<dbReference type="InterPro" id="IPR032507">
    <property type="entry name" value="BT1760-like_C"/>
</dbReference>
<dbReference type="Pfam" id="PF00251">
    <property type="entry name" value="Glyco_hydro_32N"/>
    <property type="match status" value="1"/>
</dbReference>
<dbReference type="Proteomes" id="UP000471501">
    <property type="component" value="Unassembled WGS sequence"/>
</dbReference>
<dbReference type="PANTHER" id="PTHR43101">
    <property type="entry name" value="BETA-FRUCTOSIDASE"/>
    <property type="match status" value="1"/>
</dbReference>
<evidence type="ECO:0000313" key="8">
    <source>
        <dbReference type="Proteomes" id="UP000471501"/>
    </source>
</evidence>
<dbReference type="EC" id="3.2.1.26" evidence="2"/>
<reference evidence="7 8" key="1">
    <citation type="submission" date="2019-12" db="EMBL/GenBank/DDBJ databases">
        <authorList>
            <person name="Kim Y.S."/>
        </authorList>
    </citation>
    <scope>NUCLEOTIDE SEQUENCE [LARGE SCALE GENOMIC DNA]</scope>
    <source>
        <strain evidence="7 8">GA093</strain>
    </source>
</reference>
<dbReference type="InterPro" id="IPR023296">
    <property type="entry name" value="Glyco_hydro_beta-prop_sf"/>
</dbReference>
<dbReference type="InterPro" id="IPR013148">
    <property type="entry name" value="Glyco_hydro_32_N"/>
</dbReference>
<evidence type="ECO:0000259" key="5">
    <source>
        <dbReference type="Pfam" id="PF00251"/>
    </source>
</evidence>
<dbReference type="Pfam" id="PF16346">
    <property type="entry name" value="GH32_BT1760-like_C"/>
    <property type="match status" value="1"/>
</dbReference>
<dbReference type="InterPro" id="IPR013320">
    <property type="entry name" value="ConA-like_dom_sf"/>
</dbReference>
<dbReference type="InterPro" id="IPR051214">
    <property type="entry name" value="GH32_Enzymes"/>
</dbReference>
<organism evidence="7 8">
    <name type="scientific">Flavobacterium hydrocarbonoxydans</name>
    <dbReference type="NCBI Taxonomy" id="2683249"/>
    <lineage>
        <taxon>Bacteria</taxon>
        <taxon>Pseudomonadati</taxon>
        <taxon>Bacteroidota</taxon>
        <taxon>Flavobacteriia</taxon>
        <taxon>Flavobacteriales</taxon>
        <taxon>Flavobacteriaceae</taxon>
        <taxon>Flavobacterium</taxon>
    </lineage>
</organism>
<evidence type="ECO:0000313" key="7">
    <source>
        <dbReference type="EMBL" id="MWB95477.1"/>
    </source>
</evidence>
<feature type="domain" description="Glycosyl hydrolase family 32 N-terminal" evidence="5">
    <location>
        <begin position="75"/>
        <end position="348"/>
    </location>
</feature>
<dbReference type="GO" id="GO:0004564">
    <property type="term" value="F:beta-fructofuranosidase activity"/>
    <property type="evidence" value="ECO:0007669"/>
    <property type="project" value="UniProtKB-EC"/>
</dbReference>
<evidence type="ECO:0000256" key="3">
    <source>
        <dbReference type="ARBA" id="ARBA00022801"/>
    </source>
</evidence>
<evidence type="ECO:0000259" key="6">
    <source>
        <dbReference type="Pfam" id="PF16346"/>
    </source>
</evidence>
<sequence length="527" mass="58778">MINHSEFNKMKYKNIITITILFFSFLSCSQDETYIGGSISGGESDMTSVFPAPPAQWMGANDPYYSAGFTGDIMPFFDNGKFHIYFLHDAQNKPAGKGFHDIHEFLSTDLAHFTYEGQTIPYGQTNDPDFAVGTGSVVKVDNLYYFYYTGHNGLPAYLQSNARESVLCATSPDLKNWTKIPSFKITAPAGYYNFDFRDPHVFYNEELKKYSMLVSTQTEPGRKAVLLHFTSADPASGNWEVQNPIYTTTSEENYLMMECADIFKMGNYWYLVFSENWSSNKGTHYKMATSINGPWTTPENDRIDGEYFYAGKTASDGNKRYVFGWNARKTPENDLGNKDWAGNMVIHELTQNPDGTLATQSPKAVVDLFSKKNSSAEVDGTTGSATANNGSYTLSGTTQKAMITFKAIGKKAKIKAEVTLANNSGTAGFVFHTNDSGSYYKIAFDITQGKVIGYNSASQEMTEMPFQFQTNVKYNIEIIAEGSVVVMYINGKTALTNRIYGRDKNKWGLIAEGQNSIFSNLQITQPE</sequence>
<dbReference type="PANTHER" id="PTHR43101:SF1">
    <property type="entry name" value="BETA-FRUCTOSIDASE"/>
    <property type="match status" value="1"/>
</dbReference>
<evidence type="ECO:0000256" key="2">
    <source>
        <dbReference type="ARBA" id="ARBA00012758"/>
    </source>
</evidence>
<feature type="domain" description="BT1760-like C-terminal" evidence="6">
    <location>
        <begin position="359"/>
        <end position="520"/>
    </location>
</feature>
<proteinExistence type="inferred from homology"/>
<dbReference type="Gene3D" id="2.60.120.560">
    <property type="entry name" value="Exo-inulinase, domain 1"/>
    <property type="match status" value="1"/>
</dbReference>